<feature type="compositionally biased region" description="Low complexity" evidence="1">
    <location>
        <begin position="7"/>
        <end position="18"/>
    </location>
</feature>
<reference evidence="2" key="2">
    <citation type="journal article" date="2015" name="Data Brief">
        <title>Shoot transcriptome of the giant reed, Arundo donax.</title>
        <authorList>
            <person name="Barrero R.A."/>
            <person name="Guerrero F.D."/>
            <person name="Moolhuijzen P."/>
            <person name="Goolsby J.A."/>
            <person name="Tidwell J."/>
            <person name="Bellgard S.E."/>
            <person name="Bellgard M.I."/>
        </authorList>
    </citation>
    <scope>NUCLEOTIDE SEQUENCE</scope>
    <source>
        <tissue evidence="2">Shoot tissue taken approximately 20 cm above the soil surface</tissue>
    </source>
</reference>
<dbReference type="AlphaFoldDB" id="A0A0A9AJG6"/>
<proteinExistence type="predicted"/>
<protein>
    <submittedName>
        <fullName evidence="2">Uncharacterized protein</fullName>
    </submittedName>
</protein>
<sequence>MARWRARSWSSGAAGSARTTLRSRPYCRPARGRRLWTWGSAFTGSQSRLDHQGTCL</sequence>
<feature type="region of interest" description="Disordered" evidence="1">
    <location>
        <begin position="1"/>
        <end position="22"/>
    </location>
</feature>
<organism evidence="2">
    <name type="scientific">Arundo donax</name>
    <name type="common">Giant reed</name>
    <name type="synonym">Donax arundinaceus</name>
    <dbReference type="NCBI Taxonomy" id="35708"/>
    <lineage>
        <taxon>Eukaryota</taxon>
        <taxon>Viridiplantae</taxon>
        <taxon>Streptophyta</taxon>
        <taxon>Embryophyta</taxon>
        <taxon>Tracheophyta</taxon>
        <taxon>Spermatophyta</taxon>
        <taxon>Magnoliopsida</taxon>
        <taxon>Liliopsida</taxon>
        <taxon>Poales</taxon>
        <taxon>Poaceae</taxon>
        <taxon>PACMAD clade</taxon>
        <taxon>Arundinoideae</taxon>
        <taxon>Arundineae</taxon>
        <taxon>Arundo</taxon>
    </lineage>
</organism>
<name>A0A0A9AJG6_ARUDO</name>
<evidence type="ECO:0000313" key="2">
    <source>
        <dbReference type="EMBL" id="JAD51306.1"/>
    </source>
</evidence>
<accession>A0A0A9AJG6</accession>
<reference evidence="2" key="1">
    <citation type="submission" date="2014-09" db="EMBL/GenBank/DDBJ databases">
        <authorList>
            <person name="Magalhaes I.L.F."/>
            <person name="Oliveira U."/>
            <person name="Santos F.R."/>
            <person name="Vidigal T.H.D.A."/>
            <person name="Brescovit A.D."/>
            <person name="Santos A.J."/>
        </authorList>
    </citation>
    <scope>NUCLEOTIDE SEQUENCE</scope>
    <source>
        <tissue evidence="2">Shoot tissue taken approximately 20 cm above the soil surface</tissue>
    </source>
</reference>
<dbReference type="EMBL" id="GBRH01246589">
    <property type="protein sequence ID" value="JAD51306.1"/>
    <property type="molecule type" value="Transcribed_RNA"/>
</dbReference>
<evidence type="ECO:0000256" key="1">
    <source>
        <dbReference type="SAM" id="MobiDB-lite"/>
    </source>
</evidence>